<keyword evidence="4 7" id="KW-0863">Zinc-finger</keyword>
<evidence type="ECO:0000256" key="4">
    <source>
        <dbReference type="ARBA" id="ARBA00022771"/>
    </source>
</evidence>
<feature type="domain" description="C2H2-type" evidence="9">
    <location>
        <begin position="455"/>
        <end position="485"/>
    </location>
</feature>
<feature type="transmembrane region" description="Helical" evidence="8">
    <location>
        <begin position="415"/>
        <end position="433"/>
    </location>
</feature>
<evidence type="ECO:0000256" key="5">
    <source>
        <dbReference type="ARBA" id="ARBA00022833"/>
    </source>
</evidence>
<accession>A0ABM5JZT5</accession>
<dbReference type="PANTHER" id="PTHR24394">
    <property type="entry name" value="ZINC FINGER PROTEIN"/>
    <property type="match status" value="1"/>
</dbReference>
<evidence type="ECO:0000256" key="8">
    <source>
        <dbReference type="SAM" id="Phobius"/>
    </source>
</evidence>
<dbReference type="InterPro" id="IPR036236">
    <property type="entry name" value="Znf_C2H2_sf"/>
</dbReference>
<dbReference type="Pfam" id="PF00096">
    <property type="entry name" value="zf-C2H2"/>
    <property type="match status" value="2"/>
</dbReference>
<sequence>MYMCGFHCTTCDKTYKLKKSLGDHKRKYCQKDPQFACPCCPYKAKLKGTLKRHILRRHERTKILKNGPIYVPSELATIAKSAKKKGEPYEVTEMPTEEFFDWKKIAKDMGANFNVNEKGQKVLINDIKWIKVKKGEPGKIVYKTSFKQEEFDVINITKKLRSQREKPTLILAYEQAPPIPIKKKNDLMRFHCDTCDKIYKLKSSLREHKRKECQKEPQFACSYCSYKAKLKGNLKRHILLKHQERTKILKNGPIYVPSELATIAKSAKKKGEPYEVTEMPTEEFFDWKKIAKDMGANFNVNEKGQKVLINDIKWIKVKKGEPGKIVYKTSFKQEEFDVINITKKLRSQREKPTLILAYEQAPPIPIKKKNDLMRGFPCNICNKLYKLKGSLTRHQKLECQKEPNIVNCNFSKLQLFLYFIYFLGPFVCLKCNITYSQAYNLRRHIQFECGVERKFTCEFCNSKFKRKDHLLSHKRSLACKRMQHL</sequence>
<keyword evidence="8" id="KW-0472">Membrane</keyword>
<feature type="domain" description="C2H2-type" evidence="9">
    <location>
        <begin position="190"/>
        <end position="217"/>
    </location>
</feature>
<evidence type="ECO:0000256" key="6">
    <source>
        <dbReference type="ARBA" id="ARBA00023242"/>
    </source>
</evidence>
<evidence type="ECO:0000256" key="3">
    <source>
        <dbReference type="ARBA" id="ARBA00022737"/>
    </source>
</evidence>
<keyword evidence="5" id="KW-0862">Zinc</keyword>
<evidence type="ECO:0000313" key="10">
    <source>
        <dbReference type="EnsemblMetazoa" id="XP_050503451.1"/>
    </source>
</evidence>
<proteinExistence type="predicted"/>
<comment type="subcellular location">
    <subcellularLocation>
        <location evidence="1">Nucleus</location>
    </subcellularLocation>
</comment>
<dbReference type="EnsemblMetazoa" id="XM_050647494.1">
    <property type="protein sequence ID" value="XP_050503451.1"/>
    <property type="gene ID" value="LOC126882527"/>
</dbReference>
<reference evidence="10" key="1">
    <citation type="submission" date="2025-05" db="UniProtKB">
        <authorList>
            <consortium name="EnsemblMetazoa"/>
        </authorList>
    </citation>
    <scope>IDENTIFICATION</scope>
</reference>
<organism evidence="10 11">
    <name type="scientific">Diabrotica virgifera virgifera</name>
    <name type="common">western corn rootworm</name>
    <dbReference type="NCBI Taxonomy" id="50390"/>
    <lineage>
        <taxon>Eukaryota</taxon>
        <taxon>Metazoa</taxon>
        <taxon>Ecdysozoa</taxon>
        <taxon>Arthropoda</taxon>
        <taxon>Hexapoda</taxon>
        <taxon>Insecta</taxon>
        <taxon>Pterygota</taxon>
        <taxon>Neoptera</taxon>
        <taxon>Endopterygota</taxon>
        <taxon>Coleoptera</taxon>
        <taxon>Polyphaga</taxon>
        <taxon>Cucujiformia</taxon>
        <taxon>Chrysomeloidea</taxon>
        <taxon>Chrysomelidae</taxon>
        <taxon>Galerucinae</taxon>
        <taxon>Diabroticina</taxon>
        <taxon>Diabroticites</taxon>
        <taxon>Diabrotica</taxon>
    </lineage>
</organism>
<dbReference type="Pfam" id="PF13909">
    <property type="entry name" value="zf-H2C2_5"/>
    <property type="match status" value="1"/>
</dbReference>
<dbReference type="RefSeq" id="XP_050503451.1">
    <property type="nucleotide sequence ID" value="XM_050647494.1"/>
</dbReference>
<dbReference type="Gene3D" id="3.30.160.60">
    <property type="entry name" value="Classic Zinc Finger"/>
    <property type="match status" value="3"/>
</dbReference>
<keyword evidence="11" id="KW-1185">Reference proteome</keyword>
<keyword evidence="3" id="KW-0677">Repeat</keyword>
<keyword evidence="8" id="KW-1133">Transmembrane helix</keyword>
<dbReference type="InterPro" id="IPR013087">
    <property type="entry name" value="Znf_C2H2_type"/>
</dbReference>
<evidence type="ECO:0000313" key="11">
    <source>
        <dbReference type="Proteomes" id="UP001652700"/>
    </source>
</evidence>
<evidence type="ECO:0000256" key="7">
    <source>
        <dbReference type="PROSITE-ProRule" id="PRU00042"/>
    </source>
</evidence>
<protein>
    <recommendedName>
        <fullName evidence="9">C2H2-type domain-containing protein</fullName>
    </recommendedName>
</protein>
<dbReference type="PANTHER" id="PTHR24394:SF44">
    <property type="entry name" value="ZINC FINGER PROTEIN 271-LIKE"/>
    <property type="match status" value="1"/>
</dbReference>
<dbReference type="SMART" id="SM00355">
    <property type="entry name" value="ZnF_C2H2"/>
    <property type="match status" value="7"/>
</dbReference>
<keyword evidence="2" id="KW-0479">Metal-binding</keyword>
<evidence type="ECO:0000259" key="9">
    <source>
        <dbReference type="PROSITE" id="PS50157"/>
    </source>
</evidence>
<feature type="domain" description="C2H2-type" evidence="9">
    <location>
        <begin position="376"/>
        <end position="403"/>
    </location>
</feature>
<keyword evidence="6" id="KW-0539">Nucleus</keyword>
<evidence type="ECO:0000256" key="1">
    <source>
        <dbReference type="ARBA" id="ARBA00004123"/>
    </source>
</evidence>
<name>A0ABM5JZT5_DIAVI</name>
<dbReference type="GeneID" id="126882527"/>
<evidence type="ECO:0000256" key="2">
    <source>
        <dbReference type="ARBA" id="ARBA00022723"/>
    </source>
</evidence>
<feature type="domain" description="C2H2-type" evidence="9">
    <location>
        <begin position="6"/>
        <end position="33"/>
    </location>
</feature>
<dbReference type="SUPFAM" id="SSF57667">
    <property type="entry name" value="beta-beta-alpha zinc fingers"/>
    <property type="match status" value="2"/>
</dbReference>
<keyword evidence="8" id="KW-0812">Transmembrane</keyword>
<dbReference type="Proteomes" id="UP001652700">
    <property type="component" value="Unplaced"/>
</dbReference>
<dbReference type="PROSITE" id="PS50157">
    <property type="entry name" value="ZINC_FINGER_C2H2_2"/>
    <property type="match status" value="4"/>
</dbReference>